<evidence type="ECO:0000256" key="1">
    <source>
        <dbReference type="ARBA" id="ARBA00023157"/>
    </source>
</evidence>
<dbReference type="PROSITE" id="PS51352">
    <property type="entry name" value="THIOREDOXIN_2"/>
    <property type="match status" value="1"/>
</dbReference>
<reference evidence="4 5" key="1">
    <citation type="submission" date="2019-03" db="EMBL/GenBank/DDBJ databases">
        <title>Genomic Encyclopedia of Type Strains, Phase IV (KMG-IV): sequencing the most valuable type-strain genomes for metagenomic binning, comparative biology and taxonomic classification.</title>
        <authorList>
            <person name="Goeker M."/>
        </authorList>
    </citation>
    <scope>NUCLEOTIDE SEQUENCE [LARGE SCALE GENOMIC DNA]</scope>
    <source>
        <strain evidence="4 5">DSM 101688</strain>
    </source>
</reference>
<evidence type="ECO:0000259" key="3">
    <source>
        <dbReference type="PROSITE" id="PS51352"/>
    </source>
</evidence>
<evidence type="ECO:0000256" key="2">
    <source>
        <dbReference type="ARBA" id="ARBA00023284"/>
    </source>
</evidence>
<keyword evidence="1" id="KW-1015">Disulfide bond</keyword>
<evidence type="ECO:0000313" key="4">
    <source>
        <dbReference type="EMBL" id="TCS60149.1"/>
    </source>
</evidence>
<dbReference type="PROSITE" id="PS00194">
    <property type="entry name" value="THIOREDOXIN_1"/>
    <property type="match status" value="1"/>
</dbReference>
<dbReference type="Gene3D" id="3.40.30.10">
    <property type="entry name" value="Glutaredoxin"/>
    <property type="match status" value="1"/>
</dbReference>
<keyword evidence="2" id="KW-0676">Redox-active center</keyword>
<dbReference type="InterPro" id="IPR017937">
    <property type="entry name" value="Thioredoxin_CS"/>
</dbReference>
<sequence length="132" mass="14248">MATIELTQGNLESTIKDNDILLIDFWAGWCGPCKSFAPVFEAASEKHPSVTFAKCDTEAEQMVASQFGIRSIPTLAIFREQILLYSQPGALPESALEELIGQVTSLDMEEVRAKVAEAQAQEAAGAGQDQDA</sequence>
<protein>
    <submittedName>
        <fullName evidence="4">Thioredoxin</fullName>
    </submittedName>
</protein>
<dbReference type="EMBL" id="SLZW01000012">
    <property type="protein sequence ID" value="TCS60149.1"/>
    <property type="molecule type" value="Genomic_DNA"/>
</dbReference>
<dbReference type="OrthoDB" id="9790390at2"/>
<name>A0A4R3J2V4_9PROT</name>
<feature type="domain" description="Thioredoxin" evidence="3">
    <location>
        <begin position="1"/>
        <end position="105"/>
    </location>
</feature>
<organism evidence="4 5">
    <name type="scientific">Varunaivibrio sulfuroxidans</name>
    <dbReference type="NCBI Taxonomy" id="1773489"/>
    <lineage>
        <taxon>Bacteria</taxon>
        <taxon>Pseudomonadati</taxon>
        <taxon>Pseudomonadota</taxon>
        <taxon>Alphaproteobacteria</taxon>
        <taxon>Rhodospirillales</taxon>
        <taxon>Magnetovibrionaceae</taxon>
        <taxon>Varunaivibrio</taxon>
    </lineage>
</organism>
<proteinExistence type="predicted"/>
<dbReference type="RefSeq" id="WP_132940128.1">
    <property type="nucleotide sequence ID" value="NZ_CP119676.1"/>
</dbReference>
<dbReference type="AlphaFoldDB" id="A0A4R3J2V4"/>
<dbReference type="InterPro" id="IPR036249">
    <property type="entry name" value="Thioredoxin-like_sf"/>
</dbReference>
<accession>A0A4R3J2V4</accession>
<dbReference type="GO" id="GO:0005829">
    <property type="term" value="C:cytosol"/>
    <property type="evidence" value="ECO:0007669"/>
    <property type="project" value="TreeGrafter"/>
</dbReference>
<comment type="caution">
    <text evidence="4">The sequence shown here is derived from an EMBL/GenBank/DDBJ whole genome shotgun (WGS) entry which is preliminary data.</text>
</comment>
<dbReference type="SUPFAM" id="SSF52833">
    <property type="entry name" value="Thioredoxin-like"/>
    <property type="match status" value="1"/>
</dbReference>
<dbReference type="InterPro" id="IPR013766">
    <property type="entry name" value="Thioredoxin_domain"/>
</dbReference>
<keyword evidence="5" id="KW-1185">Reference proteome</keyword>
<gene>
    <name evidence="4" type="ORF">EDD55_11241</name>
</gene>
<dbReference type="Proteomes" id="UP000295304">
    <property type="component" value="Unassembled WGS sequence"/>
</dbReference>
<dbReference type="GO" id="GO:0015035">
    <property type="term" value="F:protein-disulfide reductase activity"/>
    <property type="evidence" value="ECO:0007669"/>
    <property type="project" value="TreeGrafter"/>
</dbReference>
<dbReference type="Pfam" id="PF00085">
    <property type="entry name" value="Thioredoxin"/>
    <property type="match status" value="1"/>
</dbReference>
<dbReference type="PANTHER" id="PTHR45663">
    <property type="entry name" value="GEO12009P1"/>
    <property type="match status" value="1"/>
</dbReference>
<dbReference type="PANTHER" id="PTHR45663:SF40">
    <property type="entry name" value="THIOREDOXIN 2"/>
    <property type="match status" value="1"/>
</dbReference>
<dbReference type="PRINTS" id="PR00421">
    <property type="entry name" value="THIOREDOXIN"/>
</dbReference>
<evidence type="ECO:0000313" key="5">
    <source>
        <dbReference type="Proteomes" id="UP000295304"/>
    </source>
</evidence>
<dbReference type="CDD" id="cd02947">
    <property type="entry name" value="TRX_family"/>
    <property type="match status" value="1"/>
</dbReference>